<accession>A0AAV4WUZ4</accession>
<dbReference type="Proteomes" id="UP001054945">
    <property type="component" value="Unassembled WGS sequence"/>
</dbReference>
<keyword evidence="7" id="KW-1185">Reference proteome</keyword>
<dbReference type="GO" id="GO:0042273">
    <property type="term" value="P:ribosomal large subunit biogenesis"/>
    <property type="evidence" value="ECO:0007669"/>
    <property type="project" value="TreeGrafter"/>
</dbReference>
<dbReference type="Pfam" id="PF09420">
    <property type="entry name" value="Nop16"/>
    <property type="match status" value="1"/>
</dbReference>
<evidence type="ECO:0000313" key="6">
    <source>
        <dbReference type="EMBL" id="GIY85711.1"/>
    </source>
</evidence>
<evidence type="ECO:0000256" key="3">
    <source>
        <dbReference type="ARBA" id="ARBA00015522"/>
    </source>
</evidence>
<evidence type="ECO:0000256" key="4">
    <source>
        <dbReference type="ARBA" id="ARBA00023242"/>
    </source>
</evidence>
<keyword evidence="5" id="KW-0812">Transmembrane</keyword>
<dbReference type="EMBL" id="BPLR01016681">
    <property type="protein sequence ID" value="GIY85711.1"/>
    <property type="molecule type" value="Genomic_DNA"/>
</dbReference>
<evidence type="ECO:0000313" key="7">
    <source>
        <dbReference type="Proteomes" id="UP001054945"/>
    </source>
</evidence>
<dbReference type="AlphaFoldDB" id="A0AAV4WUZ4"/>
<evidence type="ECO:0000256" key="1">
    <source>
        <dbReference type="ARBA" id="ARBA00004604"/>
    </source>
</evidence>
<comment type="subcellular location">
    <subcellularLocation>
        <location evidence="1">Nucleus</location>
        <location evidence="1">Nucleolus</location>
    </subcellularLocation>
</comment>
<keyword evidence="5" id="KW-1133">Transmembrane helix</keyword>
<keyword evidence="5" id="KW-0472">Membrane</keyword>
<sequence>MGRASGVSRRRKKKFNYNKNLKKLHKKLITLPKVRCKQIKEAWDTSKSYTRNMVEMGLSDDPNKTIGLREKKPMIRMPTLLFWRFPSFPSFCMASAFTFLHFQVTPSISFPYFCF</sequence>
<dbReference type="PANTHER" id="PTHR13243:SF1">
    <property type="entry name" value="NUCLEOLAR PROTEIN 16"/>
    <property type="match status" value="1"/>
</dbReference>
<comment type="caution">
    <text evidence="6">The sequence shown here is derived from an EMBL/GenBank/DDBJ whole genome shotgun (WGS) entry which is preliminary data.</text>
</comment>
<dbReference type="PANTHER" id="PTHR13243">
    <property type="entry name" value="HSPC111 PROTEIN-RELATED"/>
    <property type="match status" value="1"/>
</dbReference>
<organism evidence="6 7">
    <name type="scientific">Caerostris extrusa</name>
    <name type="common">Bark spider</name>
    <name type="synonym">Caerostris bankana</name>
    <dbReference type="NCBI Taxonomy" id="172846"/>
    <lineage>
        <taxon>Eukaryota</taxon>
        <taxon>Metazoa</taxon>
        <taxon>Ecdysozoa</taxon>
        <taxon>Arthropoda</taxon>
        <taxon>Chelicerata</taxon>
        <taxon>Arachnida</taxon>
        <taxon>Araneae</taxon>
        <taxon>Araneomorphae</taxon>
        <taxon>Entelegynae</taxon>
        <taxon>Araneoidea</taxon>
        <taxon>Araneidae</taxon>
        <taxon>Caerostris</taxon>
    </lineage>
</organism>
<proteinExistence type="inferred from homology"/>
<dbReference type="GO" id="GO:0005730">
    <property type="term" value="C:nucleolus"/>
    <property type="evidence" value="ECO:0007669"/>
    <property type="project" value="UniProtKB-SubCell"/>
</dbReference>
<reference evidence="6 7" key="1">
    <citation type="submission" date="2021-06" db="EMBL/GenBank/DDBJ databases">
        <title>Caerostris extrusa draft genome.</title>
        <authorList>
            <person name="Kono N."/>
            <person name="Arakawa K."/>
        </authorList>
    </citation>
    <scope>NUCLEOTIDE SEQUENCE [LARGE SCALE GENOMIC DNA]</scope>
</reference>
<keyword evidence="4" id="KW-0539">Nucleus</keyword>
<dbReference type="InterPro" id="IPR019002">
    <property type="entry name" value="Ribosome_biogenesis_Nop16"/>
</dbReference>
<comment type="similarity">
    <text evidence="2">Belongs to the NOP16 family.</text>
</comment>
<evidence type="ECO:0000256" key="5">
    <source>
        <dbReference type="SAM" id="Phobius"/>
    </source>
</evidence>
<protein>
    <recommendedName>
        <fullName evidence="3">Nucleolar protein 16</fullName>
    </recommendedName>
</protein>
<feature type="transmembrane region" description="Helical" evidence="5">
    <location>
        <begin position="81"/>
        <end position="102"/>
    </location>
</feature>
<name>A0AAV4WUZ4_CAEEX</name>
<evidence type="ECO:0000256" key="2">
    <source>
        <dbReference type="ARBA" id="ARBA00008479"/>
    </source>
</evidence>
<gene>
    <name evidence="6" type="primary">Nop16</name>
    <name evidence="6" type="ORF">CEXT_564241</name>
</gene>